<reference evidence="2 3" key="1">
    <citation type="submission" date="2024-11" db="EMBL/GenBank/DDBJ databases">
        <title>Chromosome-level genome assembly of Eucalyptus globulus Labill. provides insights into its genome evolution.</title>
        <authorList>
            <person name="Li X."/>
        </authorList>
    </citation>
    <scope>NUCLEOTIDE SEQUENCE [LARGE SCALE GENOMIC DNA]</scope>
    <source>
        <strain evidence="2">CL2024</strain>
        <tissue evidence="2">Fresh tender leaves</tissue>
    </source>
</reference>
<dbReference type="Proteomes" id="UP001634007">
    <property type="component" value="Unassembled WGS sequence"/>
</dbReference>
<dbReference type="SUPFAM" id="SSF50630">
    <property type="entry name" value="Acid proteases"/>
    <property type="match status" value="1"/>
</dbReference>
<proteinExistence type="predicted"/>
<evidence type="ECO:0000313" key="2">
    <source>
        <dbReference type="EMBL" id="KAL3746948.1"/>
    </source>
</evidence>
<name>A0ABD3L8S2_EUCGL</name>
<feature type="compositionally biased region" description="Polar residues" evidence="1">
    <location>
        <begin position="49"/>
        <end position="61"/>
    </location>
</feature>
<comment type="caution">
    <text evidence="2">The sequence shown here is derived from an EMBL/GenBank/DDBJ whole genome shotgun (WGS) entry which is preliminary data.</text>
</comment>
<feature type="region of interest" description="Disordered" evidence="1">
    <location>
        <begin position="49"/>
        <end position="79"/>
    </location>
</feature>
<keyword evidence="3" id="KW-1185">Reference proteome</keyword>
<accession>A0ABD3L8S2</accession>
<dbReference type="AlphaFoldDB" id="A0ABD3L8S2"/>
<dbReference type="Gene3D" id="2.40.70.10">
    <property type="entry name" value="Acid Proteases"/>
    <property type="match status" value="1"/>
</dbReference>
<gene>
    <name evidence="2" type="ORF">ACJRO7_015824</name>
</gene>
<dbReference type="EMBL" id="JBJKBG010000003">
    <property type="protein sequence ID" value="KAL3746948.1"/>
    <property type="molecule type" value="Genomic_DNA"/>
</dbReference>
<dbReference type="InterPro" id="IPR021109">
    <property type="entry name" value="Peptidase_aspartic_dom_sf"/>
</dbReference>
<evidence type="ECO:0000256" key="1">
    <source>
        <dbReference type="SAM" id="MobiDB-lite"/>
    </source>
</evidence>
<organism evidence="2 3">
    <name type="scientific">Eucalyptus globulus</name>
    <name type="common">Tasmanian blue gum</name>
    <dbReference type="NCBI Taxonomy" id="34317"/>
    <lineage>
        <taxon>Eukaryota</taxon>
        <taxon>Viridiplantae</taxon>
        <taxon>Streptophyta</taxon>
        <taxon>Embryophyta</taxon>
        <taxon>Tracheophyta</taxon>
        <taxon>Spermatophyta</taxon>
        <taxon>Magnoliopsida</taxon>
        <taxon>eudicotyledons</taxon>
        <taxon>Gunneridae</taxon>
        <taxon>Pentapetalae</taxon>
        <taxon>rosids</taxon>
        <taxon>malvids</taxon>
        <taxon>Myrtales</taxon>
        <taxon>Myrtaceae</taxon>
        <taxon>Myrtoideae</taxon>
        <taxon>Eucalypteae</taxon>
        <taxon>Eucalyptus</taxon>
    </lineage>
</organism>
<protein>
    <submittedName>
        <fullName evidence="2">Uncharacterized protein</fullName>
    </submittedName>
</protein>
<sequence>MKRVYANLALLSLLSISFSFFLPTAFSRTKLTSPTVTLDVSGSLQNTRGVLSFDPQSQTSFSEKEQRQEQTSSGSLSVRLHPRESLVRTPYKEYKALVLARLGRDSARVGDFVTETVSFGDSGAVNNVALGCGHDNEGLFMGSASLLGLGGAPCP</sequence>
<evidence type="ECO:0000313" key="3">
    <source>
        <dbReference type="Proteomes" id="UP001634007"/>
    </source>
</evidence>